<feature type="compositionally biased region" description="Low complexity" evidence="4">
    <location>
        <begin position="115"/>
        <end position="130"/>
    </location>
</feature>
<dbReference type="InterPro" id="IPR004846">
    <property type="entry name" value="T2SS/T3SS_dom"/>
</dbReference>
<dbReference type="PANTHER" id="PTHR30332:SF24">
    <property type="entry name" value="SECRETIN GSPD-RELATED"/>
    <property type="match status" value="1"/>
</dbReference>
<dbReference type="GO" id="GO:0009306">
    <property type="term" value="P:protein secretion"/>
    <property type="evidence" value="ECO:0007669"/>
    <property type="project" value="InterPro"/>
</dbReference>
<reference evidence="6" key="1">
    <citation type="submission" date="2013-08" db="EMBL/GenBank/DDBJ databases">
        <authorList>
            <person name="Mendez C."/>
            <person name="Richter M."/>
            <person name="Ferrer M."/>
            <person name="Sanchez J."/>
        </authorList>
    </citation>
    <scope>NUCLEOTIDE SEQUENCE</scope>
</reference>
<dbReference type="PANTHER" id="PTHR30332">
    <property type="entry name" value="PROBABLE GENERAL SECRETION PATHWAY PROTEIN D"/>
    <property type="match status" value="1"/>
</dbReference>
<evidence type="ECO:0000256" key="1">
    <source>
        <dbReference type="ARBA" id="ARBA00004370"/>
    </source>
</evidence>
<organism evidence="6">
    <name type="scientific">mine drainage metagenome</name>
    <dbReference type="NCBI Taxonomy" id="410659"/>
    <lineage>
        <taxon>unclassified sequences</taxon>
        <taxon>metagenomes</taxon>
        <taxon>ecological metagenomes</taxon>
    </lineage>
</organism>
<proteinExistence type="predicted"/>
<reference evidence="6" key="2">
    <citation type="journal article" date="2014" name="ISME J.">
        <title>Microbial stratification in low pH oxic and suboxic macroscopic growths along an acid mine drainage.</title>
        <authorList>
            <person name="Mendez-Garcia C."/>
            <person name="Mesa V."/>
            <person name="Sprenger R.R."/>
            <person name="Richter M."/>
            <person name="Diez M.S."/>
            <person name="Solano J."/>
            <person name="Bargiela R."/>
            <person name="Golyshina O.V."/>
            <person name="Manteca A."/>
            <person name="Ramos J.L."/>
            <person name="Gallego J.R."/>
            <person name="Llorente I."/>
            <person name="Martins Dos Santos V.A."/>
            <person name="Jensen O.N."/>
            <person name="Pelaez A.I."/>
            <person name="Sanchez J."/>
            <person name="Ferrer M."/>
        </authorList>
    </citation>
    <scope>NUCLEOTIDE SEQUENCE</scope>
</reference>
<evidence type="ECO:0000259" key="5">
    <source>
        <dbReference type="Pfam" id="PF00263"/>
    </source>
</evidence>
<dbReference type="InterPro" id="IPR050810">
    <property type="entry name" value="Bact_Secretion_Sys_Channel"/>
</dbReference>
<keyword evidence="2" id="KW-0732">Signal</keyword>
<feature type="domain" description="Type II/III secretion system secretin-like" evidence="5">
    <location>
        <begin position="262"/>
        <end position="401"/>
    </location>
</feature>
<evidence type="ECO:0000256" key="3">
    <source>
        <dbReference type="ARBA" id="ARBA00023136"/>
    </source>
</evidence>
<accession>T1C283</accession>
<dbReference type="AlphaFoldDB" id="T1C283"/>
<dbReference type="GO" id="GO:0016020">
    <property type="term" value="C:membrane"/>
    <property type="evidence" value="ECO:0007669"/>
    <property type="project" value="UniProtKB-SubCell"/>
</dbReference>
<dbReference type="Pfam" id="PF00263">
    <property type="entry name" value="Secretin"/>
    <property type="match status" value="1"/>
</dbReference>
<dbReference type="EMBL" id="AUZX01001259">
    <property type="protein sequence ID" value="EQD79566.1"/>
    <property type="molecule type" value="Genomic_DNA"/>
</dbReference>
<comment type="subcellular location">
    <subcellularLocation>
        <location evidence="1">Membrane</location>
    </subcellularLocation>
</comment>
<feature type="compositionally biased region" description="Gly residues" evidence="4">
    <location>
        <begin position="104"/>
        <end position="114"/>
    </location>
</feature>
<comment type="caution">
    <text evidence="6">The sequence shown here is derived from an EMBL/GenBank/DDBJ whole genome shotgun (WGS) entry which is preliminary data.</text>
</comment>
<protein>
    <submittedName>
        <fullName evidence="6">Type IV pilus biogenesis protein PilN</fullName>
    </submittedName>
</protein>
<name>T1C283_9ZZZZ</name>
<gene>
    <name evidence="6" type="ORF">B1A_01659</name>
</gene>
<evidence type="ECO:0000313" key="6">
    <source>
        <dbReference type="EMBL" id="EQD79566.1"/>
    </source>
</evidence>
<feature type="region of interest" description="Disordered" evidence="4">
    <location>
        <begin position="95"/>
        <end position="130"/>
    </location>
</feature>
<evidence type="ECO:0000256" key="2">
    <source>
        <dbReference type="ARBA" id="ARBA00022729"/>
    </source>
</evidence>
<evidence type="ECO:0000256" key="4">
    <source>
        <dbReference type="SAM" id="MobiDB-lite"/>
    </source>
</evidence>
<keyword evidence="3" id="KW-0472">Membrane</keyword>
<sequence length="432" mass="45350">MGRHVVYETMDNTSALDAVQFIESNCGISVHSDDLKRSVILPPMSYQGSCSGLMAAVTQGIGYTSQYTTYGVRLMRAVTRTFQLPVIGGKIRSDAQVGAKNSTGGTGGGGGGSTGATSIGTSTSESSVTTTQSYVADEWRGLLLEAEVVASPAQLTADEATATVTVTGTHADVKRFSRWVRSLSHRLQRQVEISVQVYQVTLKNDENYGIAPGLVWKYLTGLNSVSVAAPSALTLSNGVNPGEIQFTSNTGPFNGTQASVSALSQIGSVHQVYNNTLLALDGYPVTVNDTVNHGYLAEVSTNAALTGASTFGSTTLTPGNISAGVAMSITPRIADGNRIVLSMVFRDTGNPTFKTITSGTEMLQVPQESVTSFNQMVDMPSGSTVMLLGFRNVQDESQTQGTGSPDFWLLGGGHLRQDSNTITVVTISAKAS</sequence>